<protein>
    <submittedName>
        <fullName evidence="1">Uncharacterized protein</fullName>
    </submittedName>
</protein>
<name>A0A0F9A1J4_9ZZZZ</name>
<gene>
    <name evidence="1" type="ORF">LCGC14_2707910</name>
</gene>
<evidence type="ECO:0000313" key="1">
    <source>
        <dbReference type="EMBL" id="KKK91940.1"/>
    </source>
</evidence>
<accession>A0A0F9A1J4</accession>
<organism evidence="1">
    <name type="scientific">marine sediment metagenome</name>
    <dbReference type="NCBI Taxonomy" id="412755"/>
    <lineage>
        <taxon>unclassified sequences</taxon>
        <taxon>metagenomes</taxon>
        <taxon>ecological metagenomes</taxon>
    </lineage>
</organism>
<dbReference type="EMBL" id="LAZR01048432">
    <property type="protein sequence ID" value="KKK91940.1"/>
    <property type="molecule type" value="Genomic_DNA"/>
</dbReference>
<proteinExistence type="predicted"/>
<reference evidence="1" key="1">
    <citation type="journal article" date="2015" name="Nature">
        <title>Complex archaea that bridge the gap between prokaryotes and eukaryotes.</title>
        <authorList>
            <person name="Spang A."/>
            <person name="Saw J.H."/>
            <person name="Jorgensen S.L."/>
            <person name="Zaremba-Niedzwiedzka K."/>
            <person name="Martijn J."/>
            <person name="Lind A.E."/>
            <person name="van Eijk R."/>
            <person name="Schleper C."/>
            <person name="Guy L."/>
            <person name="Ettema T.J."/>
        </authorList>
    </citation>
    <scope>NUCLEOTIDE SEQUENCE</scope>
</reference>
<sequence>MGELATNGDITMGENDWGMISKNPRMYESGVDNAVIEVTDTENKVHKITFKKGGVLNLGREDKTLYLAWDDSDTV</sequence>
<comment type="caution">
    <text evidence="1">The sequence shown here is derived from an EMBL/GenBank/DDBJ whole genome shotgun (WGS) entry which is preliminary data.</text>
</comment>
<dbReference type="AlphaFoldDB" id="A0A0F9A1J4"/>